<dbReference type="InterPro" id="IPR015422">
    <property type="entry name" value="PyrdxlP-dep_Trfase_small"/>
</dbReference>
<dbReference type="GO" id="GO:0006782">
    <property type="term" value="P:protoporphyrinogen IX biosynthetic process"/>
    <property type="evidence" value="ECO:0007669"/>
    <property type="project" value="UniProtKB-UniRule"/>
</dbReference>
<dbReference type="EMBL" id="JRYO01000085">
    <property type="protein sequence ID" value="KHE92912.1"/>
    <property type="molecule type" value="Genomic_DNA"/>
</dbReference>
<dbReference type="EC" id="5.4.3.8" evidence="7"/>
<dbReference type="UniPathway" id="UPA00251">
    <property type="reaction ID" value="UER00317"/>
</dbReference>
<dbReference type="AlphaFoldDB" id="A0A0B0EIP5"/>
<accession>A0A0B0EIP5</accession>
<comment type="cofactor">
    <cofactor evidence="1 7">
        <name>pyridoxal 5'-phosphate</name>
        <dbReference type="ChEBI" id="CHEBI:597326"/>
    </cofactor>
</comment>
<organism evidence="8 9">
    <name type="scientific">Candidatus Scalindua brodae</name>
    <dbReference type="NCBI Taxonomy" id="237368"/>
    <lineage>
        <taxon>Bacteria</taxon>
        <taxon>Pseudomonadati</taxon>
        <taxon>Planctomycetota</taxon>
        <taxon>Candidatus Brocadiia</taxon>
        <taxon>Candidatus Brocadiales</taxon>
        <taxon>Candidatus Scalinduaceae</taxon>
        <taxon>Candidatus Scalindua</taxon>
    </lineage>
</organism>
<keyword evidence="5 7" id="KW-0413">Isomerase</keyword>
<comment type="pathway">
    <text evidence="2">Porphyrin-containing compound metabolism; protoporphyrin-IX biosynthesis; 5-aminolevulinate from L-glutamyl-tRNA(Glu): step 2/2.</text>
</comment>
<dbReference type="InterPro" id="IPR004639">
    <property type="entry name" value="4pyrrol_synth_GluAld_NH2Trfase"/>
</dbReference>
<dbReference type="Proteomes" id="UP000030652">
    <property type="component" value="Unassembled WGS sequence"/>
</dbReference>
<dbReference type="CDD" id="cd00610">
    <property type="entry name" value="OAT_like"/>
    <property type="match status" value="1"/>
</dbReference>
<comment type="subcellular location">
    <subcellularLocation>
        <location evidence="7">Cytoplasm</location>
    </subcellularLocation>
</comment>
<dbReference type="GO" id="GO:0005737">
    <property type="term" value="C:cytoplasm"/>
    <property type="evidence" value="ECO:0007669"/>
    <property type="project" value="UniProtKB-SubCell"/>
</dbReference>
<comment type="caution">
    <text evidence="8">The sequence shown here is derived from an EMBL/GenBank/DDBJ whole genome shotgun (WGS) entry which is preliminary data.</text>
</comment>
<dbReference type="PANTHER" id="PTHR43713:SF3">
    <property type="entry name" value="GLUTAMATE-1-SEMIALDEHYDE 2,1-AMINOMUTASE 1, CHLOROPLASTIC-RELATED"/>
    <property type="match status" value="1"/>
</dbReference>
<dbReference type="NCBIfam" id="TIGR00713">
    <property type="entry name" value="hemL"/>
    <property type="match status" value="1"/>
</dbReference>
<dbReference type="PATRIC" id="fig|237368.3.peg.1420"/>
<comment type="similarity">
    <text evidence="3 7">Belongs to the class-III pyridoxal-phosphate-dependent aminotransferase family. HemL subfamily.</text>
</comment>
<name>A0A0B0EIP5_9BACT</name>
<keyword evidence="6 7" id="KW-0627">Porphyrin biosynthesis</keyword>
<gene>
    <name evidence="7" type="primary">hemL</name>
    <name evidence="8" type="ORF">SCABRO_01301</name>
</gene>
<dbReference type="FunFam" id="3.40.640.10:FF:000021">
    <property type="entry name" value="Glutamate-1-semialdehyde 2,1-aminomutase"/>
    <property type="match status" value="1"/>
</dbReference>
<evidence type="ECO:0000256" key="6">
    <source>
        <dbReference type="ARBA" id="ARBA00023244"/>
    </source>
</evidence>
<dbReference type="PROSITE" id="PS00600">
    <property type="entry name" value="AA_TRANSFER_CLASS_3"/>
    <property type="match status" value="1"/>
</dbReference>
<evidence type="ECO:0000256" key="4">
    <source>
        <dbReference type="ARBA" id="ARBA00022898"/>
    </source>
</evidence>
<dbReference type="Pfam" id="PF00202">
    <property type="entry name" value="Aminotran_3"/>
    <property type="match status" value="1"/>
</dbReference>
<dbReference type="InterPro" id="IPR015421">
    <property type="entry name" value="PyrdxlP-dep_Trfase_major"/>
</dbReference>
<dbReference type="eggNOG" id="COG0001">
    <property type="taxonomic scope" value="Bacteria"/>
</dbReference>
<dbReference type="Gene3D" id="3.40.640.10">
    <property type="entry name" value="Type I PLP-dependent aspartate aminotransferase-like (Major domain)"/>
    <property type="match status" value="1"/>
</dbReference>
<evidence type="ECO:0000313" key="8">
    <source>
        <dbReference type="EMBL" id="KHE92912.1"/>
    </source>
</evidence>
<dbReference type="GO" id="GO:0008483">
    <property type="term" value="F:transaminase activity"/>
    <property type="evidence" value="ECO:0007669"/>
    <property type="project" value="InterPro"/>
</dbReference>
<evidence type="ECO:0000256" key="5">
    <source>
        <dbReference type="ARBA" id="ARBA00023235"/>
    </source>
</evidence>
<keyword evidence="4 7" id="KW-0663">Pyridoxal phosphate</keyword>
<protein>
    <recommendedName>
        <fullName evidence="7">Glutamate-1-semialdehyde 2,1-aminomutase</fullName>
        <shortName evidence="7">GSA</shortName>
        <ecNumber evidence="7">5.4.3.8</ecNumber>
    </recommendedName>
    <alternativeName>
        <fullName evidence="7">Glutamate-1-semialdehyde aminotransferase</fullName>
        <shortName evidence="7">GSA-AT</shortName>
    </alternativeName>
</protein>
<dbReference type="InterPro" id="IPR015424">
    <property type="entry name" value="PyrdxlP-dep_Trfase"/>
</dbReference>
<dbReference type="InterPro" id="IPR005814">
    <property type="entry name" value="Aminotrans_3"/>
</dbReference>
<comment type="catalytic activity">
    <reaction evidence="7">
        <text>(S)-4-amino-5-oxopentanoate = 5-aminolevulinate</text>
        <dbReference type="Rhea" id="RHEA:14265"/>
        <dbReference type="ChEBI" id="CHEBI:57501"/>
        <dbReference type="ChEBI" id="CHEBI:356416"/>
        <dbReference type="EC" id="5.4.3.8"/>
    </reaction>
</comment>
<proteinExistence type="inferred from homology"/>
<evidence type="ECO:0000313" key="9">
    <source>
        <dbReference type="Proteomes" id="UP000030652"/>
    </source>
</evidence>
<dbReference type="GO" id="GO:0030170">
    <property type="term" value="F:pyridoxal phosphate binding"/>
    <property type="evidence" value="ECO:0007669"/>
    <property type="project" value="InterPro"/>
</dbReference>
<dbReference type="SUPFAM" id="SSF53383">
    <property type="entry name" value="PLP-dependent transferases"/>
    <property type="match status" value="1"/>
</dbReference>
<dbReference type="HAMAP" id="MF_00375">
    <property type="entry name" value="HemL_aminotrans_3"/>
    <property type="match status" value="1"/>
</dbReference>
<reference evidence="8 9" key="1">
    <citation type="submission" date="2014-10" db="EMBL/GenBank/DDBJ databases">
        <title>Draft genome of anammox bacterium scalindua brodae, obtained using differential coverage binning of sequence data from two enrichment reactors.</title>
        <authorList>
            <person name="Speth D.R."/>
            <person name="Russ L."/>
            <person name="Kartal B."/>
            <person name="Op den Camp H.J."/>
            <person name="Dutilh B.E."/>
            <person name="Jetten M.S."/>
        </authorList>
    </citation>
    <scope>NUCLEOTIDE SEQUENCE [LARGE SCALE GENOMIC DNA]</scope>
    <source>
        <strain evidence="8">RU1</strain>
    </source>
</reference>
<evidence type="ECO:0000256" key="7">
    <source>
        <dbReference type="HAMAP-Rule" id="MF_00375"/>
    </source>
</evidence>
<dbReference type="NCBIfam" id="NF000818">
    <property type="entry name" value="PRK00062.1"/>
    <property type="match status" value="1"/>
</dbReference>
<evidence type="ECO:0000256" key="1">
    <source>
        <dbReference type="ARBA" id="ARBA00001933"/>
    </source>
</evidence>
<comment type="subunit">
    <text evidence="7">Homodimer.</text>
</comment>
<evidence type="ECO:0000256" key="3">
    <source>
        <dbReference type="ARBA" id="ARBA00008981"/>
    </source>
</evidence>
<feature type="modified residue" description="N6-(pyridoxal phosphate)lysine" evidence="7">
    <location>
        <position position="268"/>
    </location>
</feature>
<keyword evidence="7" id="KW-0963">Cytoplasm</keyword>
<dbReference type="InterPro" id="IPR049704">
    <property type="entry name" value="Aminotrans_3_PPA_site"/>
</dbReference>
<sequence>MLTIERSKKAFEEALKSIPGSVNSPVRAFGAVGGNPLFIESGHGCYLNDIDGNKYIDYVLSWGPLILGHLDKSVVKALKEVLKKGTSFGAPTVLETHLAELIKEAMPSIEKIRMVNSGTEATMSAIRLARGYTRRDIVVKFDGCYHGHVDGLLVQAGSGATTLGVPTSPGVPEDYVKNTLTIPYNDLDVVNEVCREKGENIACIIIEAVAGNMGVIPPKKGYLKGLREICDKHGIVLIFDEVMTGFRVSHGGVQALQKVTPDLTTLGKIIGGGLPVGAYGGKAEIMNCISPLGPVYQAGTLSGNPMAMASGIATLEKLKKRGVYTKLERNSKRLAEGLKRSAEEAGIPTYHTRVGSMLCTFFSEEEVTDYESAKRCDTERYASYFHGMLEKGVYFAPSQFEAAFVSTVHSEEDIDATIAASCEVMKSLKK</sequence>
<dbReference type="Gene3D" id="3.90.1150.10">
    <property type="entry name" value="Aspartate Aminotransferase, domain 1"/>
    <property type="match status" value="1"/>
</dbReference>
<dbReference type="GO" id="GO:0042286">
    <property type="term" value="F:glutamate-1-semialdehyde 2,1-aminomutase activity"/>
    <property type="evidence" value="ECO:0007669"/>
    <property type="project" value="UniProtKB-UniRule"/>
</dbReference>
<dbReference type="PANTHER" id="PTHR43713">
    <property type="entry name" value="GLUTAMATE-1-SEMIALDEHYDE 2,1-AMINOMUTASE"/>
    <property type="match status" value="1"/>
</dbReference>
<evidence type="ECO:0000256" key="2">
    <source>
        <dbReference type="ARBA" id="ARBA00004819"/>
    </source>
</evidence>